<dbReference type="EMBL" id="JBJLSN010000020">
    <property type="protein sequence ID" value="MFL7902539.1"/>
    <property type="molecule type" value="Genomic_DNA"/>
</dbReference>
<evidence type="ECO:0000256" key="2">
    <source>
        <dbReference type="HAMAP-Rule" id="MF_01212"/>
    </source>
</evidence>
<accession>A0ABW8V8U3</accession>
<dbReference type="InterPro" id="IPR026875">
    <property type="entry name" value="PHydrolase_assoc_dom"/>
</dbReference>
<dbReference type="CDD" id="cd00077">
    <property type="entry name" value="HDc"/>
    <property type="match status" value="1"/>
</dbReference>
<name>A0ABW8V8U3_9PROT</name>
<dbReference type="Proteomes" id="UP001628281">
    <property type="component" value="Unassembled WGS sequence"/>
</dbReference>
<dbReference type="InterPro" id="IPR023023">
    <property type="entry name" value="dNTPase_2"/>
</dbReference>
<dbReference type="Gene3D" id="1.10.3210.10">
    <property type="entry name" value="Hypothetical protein af1432"/>
    <property type="match status" value="1"/>
</dbReference>
<dbReference type="SUPFAM" id="SSF109604">
    <property type="entry name" value="HD-domain/PDEase-like"/>
    <property type="match status" value="1"/>
</dbReference>
<sequence length="404" mass="45490">MTADFFQDRPAPYGCDPAQTRGRLFQEPESPTRSCYQRDRDRIVHSGAFRKLKYKTQVFVYHEGDYFRTRLTHSLEVAQIARSISRALGLNEDLAEAVALAHDLGHTPFGHAGEDALDACMAPYGGFAHNDQTLRILTMLERRYADFDGLNLTWETLEGVVKHNGPLLPPGGGNDGGGETLPTTLAAFQERWDLELHTNPGAEAQVAALADDIAYNNHDIDDGLRAGLFTVDEVAELPLVGPVVRQVCDRYPGLERSRLIHETIRRMINNMIVDLLAETRERLDRHRPGSAAELRALPEAVVSFSPAMFEAQRPLRAFLKQRMYRHYRVNREMSKCKRVVTALFDLFMAEPNTLPTQWQEDVAKQGGQGDRTVLARLVADYIAGMTDRYALAEYARLFDMDAKT</sequence>
<dbReference type="NCBIfam" id="TIGR01353">
    <property type="entry name" value="dGTP_triPase"/>
    <property type="match status" value="1"/>
</dbReference>
<proteinExistence type="inferred from homology"/>
<comment type="caution">
    <text evidence="4">The sequence shown here is derived from an EMBL/GenBank/DDBJ whole genome shotgun (WGS) entry which is preliminary data.</text>
</comment>
<evidence type="ECO:0000313" key="4">
    <source>
        <dbReference type="EMBL" id="MFL7902539.1"/>
    </source>
</evidence>
<evidence type="ECO:0000313" key="5">
    <source>
        <dbReference type="Proteomes" id="UP001628281"/>
    </source>
</evidence>
<dbReference type="PANTHER" id="PTHR11373:SF43">
    <property type="entry name" value="DEOXYGUANOSINETRIPHOSPHATE TRIPHOSPHOHYDROLASE-LIKE PROTEIN"/>
    <property type="match status" value="1"/>
</dbReference>
<comment type="similarity">
    <text evidence="2">Belongs to the dGTPase family. Type 2 subfamily.</text>
</comment>
<evidence type="ECO:0000256" key="1">
    <source>
        <dbReference type="ARBA" id="ARBA00022801"/>
    </source>
</evidence>
<dbReference type="Pfam" id="PF13286">
    <property type="entry name" value="HD_assoc"/>
    <property type="match status" value="1"/>
</dbReference>
<reference evidence="4 5" key="1">
    <citation type="submission" date="2024-11" db="EMBL/GenBank/DDBJ databases">
        <title>Draft genome sequences of two bacteria associated to sugarcane roots in Colombia.</title>
        <authorList>
            <person name="Pardo-Diaz S."/>
            <person name="Masmela-Mendoza J."/>
            <person name="Delgadillo-Duran P."/>
            <person name="Bautista E.J."/>
            <person name="Rojas-Tapias D.F."/>
        </authorList>
    </citation>
    <scope>NUCLEOTIDE SEQUENCE [LARGE SCALE GENOMIC DNA]</scope>
    <source>
        <strain evidence="4 5">Ap18</strain>
    </source>
</reference>
<dbReference type="InterPro" id="IPR006261">
    <property type="entry name" value="dGTPase"/>
</dbReference>
<organism evidence="4 5">
    <name type="scientific">Azospirillum argentinense</name>
    <dbReference type="NCBI Taxonomy" id="2970906"/>
    <lineage>
        <taxon>Bacteria</taxon>
        <taxon>Pseudomonadati</taxon>
        <taxon>Pseudomonadota</taxon>
        <taxon>Alphaproteobacteria</taxon>
        <taxon>Rhodospirillales</taxon>
        <taxon>Azospirillaceae</taxon>
        <taxon>Azospirillum</taxon>
    </lineage>
</organism>
<feature type="domain" description="HD" evidence="3">
    <location>
        <begin position="70"/>
        <end position="216"/>
    </location>
</feature>
<dbReference type="NCBIfam" id="NF002328">
    <property type="entry name" value="PRK01286.1-3"/>
    <property type="match status" value="1"/>
</dbReference>
<dbReference type="NCBIfam" id="NF002326">
    <property type="entry name" value="PRK01286.1-1"/>
    <property type="match status" value="1"/>
</dbReference>
<keyword evidence="5" id="KW-1185">Reference proteome</keyword>
<dbReference type="HAMAP" id="MF_01212">
    <property type="entry name" value="dGTPase_type2"/>
    <property type="match status" value="1"/>
</dbReference>
<dbReference type="PANTHER" id="PTHR11373">
    <property type="entry name" value="DEOXYNUCLEOSIDE TRIPHOSPHATE TRIPHOSPHOHYDROLASE"/>
    <property type="match status" value="1"/>
</dbReference>
<dbReference type="InterPro" id="IPR003607">
    <property type="entry name" value="HD/PDEase_dom"/>
</dbReference>
<evidence type="ECO:0000259" key="3">
    <source>
        <dbReference type="PROSITE" id="PS51831"/>
    </source>
</evidence>
<gene>
    <name evidence="4" type="ORF">ACJ41P_15510</name>
</gene>
<keyword evidence="1 2" id="KW-0378">Hydrolase</keyword>
<dbReference type="PROSITE" id="PS51831">
    <property type="entry name" value="HD"/>
    <property type="match status" value="1"/>
</dbReference>
<dbReference type="InterPro" id="IPR050135">
    <property type="entry name" value="dGTPase-like"/>
</dbReference>
<dbReference type="Pfam" id="PF01966">
    <property type="entry name" value="HD"/>
    <property type="match status" value="1"/>
</dbReference>
<dbReference type="RefSeq" id="WP_407824467.1">
    <property type="nucleotide sequence ID" value="NZ_JBJLSN010000020.1"/>
</dbReference>
<dbReference type="InterPro" id="IPR006674">
    <property type="entry name" value="HD_domain"/>
</dbReference>
<dbReference type="SMART" id="SM00471">
    <property type="entry name" value="HDc"/>
    <property type="match status" value="1"/>
</dbReference>
<protein>
    <recommendedName>
        <fullName evidence="2">Deoxyguanosinetriphosphate triphosphohydrolase-like protein</fullName>
    </recommendedName>
</protein>